<evidence type="ECO:0008006" key="3">
    <source>
        <dbReference type="Google" id="ProtNLM"/>
    </source>
</evidence>
<name>A0A8A0RQJ6_9FIRM</name>
<dbReference type="KEGG" id="kme:H0A61_02221"/>
<protein>
    <recommendedName>
        <fullName evidence="3">DUF177 domain-containing protein</fullName>
    </recommendedName>
</protein>
<proteinExistence type="predicted"/>
<dbReference type="InterPro" id="IPR003772">
    <property type="entry name" value="YceD"/>
</dbReference>
<evidence type="ECO:0000313" key="2">
    <source>
        <dbReference type="Proteomes" id="UP000662904"/>
    </source>
</evidence>
<dbReference type="AlphaFoldDB" id="A0A8A0RQJ6"/>
<dbReference type="EMBL" id="CP059066">
    <property type="protein sequence ID" value="QSQ09840.1"/>
    <property type="molecule type" value="Genomic_DNA"/>
</dbReference>
<gene>
    <name evidence="1" type="ORF">H0A61_02221</name>
</gene>
<sequence length="171" mass="19790">MKIDISEIEKEIGTYIDINIEREISPLEFLGEDIKFLEPIYFIGKAVNTGDFIVIEGTIKSLLELQCHRCLEKFKLPIKVELNEECPLNSRIQSDEVHLEVKDHIIDIMDVIKNAVLLNLPMKRLCDEKCKGICEQCGRNLNKEECNCRKDEIDPRLDILKKLFVEGEDVD</sequence>
<dbReference type="Proteomes" id="UP000662904">
    <property type="component" value="Chromosome"/>
</dbReference>
<dbReference type="Pfam" id="PF02620">
    <property type="entry name" value="YceD"/>
    <property type="match status" value="1"/>
</dbReference>
<keyword evidence="2" id="KW-1185">Reference proteome</keyword>
<organism evidence="1 2">
    <name type="scientific">Koleobacter methoxysyntrophicus</name>
    <dbReference type="NCBI Taxonomy" id="2751313"/>
    <lineage>
        <taxon>Bacteria</taxon>
        <taxon>Bacillati</taxon>
        <taxon>Bacillota</taxon>
        <taxon>Clostridia</taxon>
        <taxon>Koleobacterales</taxon>
        <taxon>Koleobacteraceae</taxon>
        <taxon>Koleobacter</taxon>
    </lineage>
</organism>
<reference evidence="1" key="1">
    <citation type="submission" date="2020-07" db="EMBL/GenBank/DDBJ databases">
        <title>Koleobacter methoxysyntrophicus gen. nov., sp. nov., a novel anaerobic bacterium isolated from deep subsurface oil field and proposal of Koleobacterales ord. nov. in the phylum Firmicutes.</title>
        <authorList>
            <person name="Sakamoto S."/>
            <person name="Tamaki H."/>
        </authorList>
    </citation>
    <scope>NUCLEOTIDE SEQUENCE</scope>
    <source>
        <strain evidence="1">NRmbB1</strain>
    </source>
</reference>
<evidence type="ECO:0000313" key="1">
    <source>
        <dbReference type="EMBL" id="QSQ09840.1"/>
    </source>
</evidence>
<dbReference type="PANTHER" id="PTHR34374">
    <property type="entry name" value="LARGE RIBOSOMAL RNA SUBUNIT ACCUMULATION PROTEIN YCED HOMOLOG 1, CHLOROPLASTIC"/>
    <property type="match status" value="1"/>
</dbReference>
<dbReference type="RefSeq" id="WP_206707175.1">
    <property type="nucleotide sequence ID" value="NZ_CP059066.1"/>
</dbReference>
<dbReference type="PANTHER" id="PTHR34374:SF1">
    <property type="entry name" value="LARGE RIBOSOMAL RNA SUBUNIT ACCUMULATION PROTEIN YCED HOMOLOG 1, CHLOROPLASTIC"/>
    <property type="match status" value="1"/>
</dbReference>
<accession>A0A8A0RQJ6</accession>